<dbReference type="Pfam" id="PF16482">
    <property type="entry name" value="Staufen_C"/>
    <property type="match status" value="1"/>
</dbReference>
<dbReference type="SMART" id="SM00358">
    <property type="entry name" value="DSRM"/>
    <property type="match status" value="5"/>
</dbReference>
<feature type="compositionally biased region" description="Low complexity" evidence="4">
    <location>
        <begin position="416"/>
        <end position="429"/>
    </location>
</feature>
<feature type="region of interest" description="Disordered" evidence="4">
    <location>
        <begin position="625"/>
        <end position="645"/>
    </location>
</feature>
<keyword evidence="7" id="KW-1185">Reference proteome</keyword>
<dbReference type="CDD" id="cd19857">
    <property type="entry name" value="DSRM_STAU_rpt1"/>
    <property type="match status" value="1"/>
</dbReference>
<feature type="region of interest" description="Disordered" evidence="4">
    <location>
        <begin position="281"/>
        <end position="316"/>
    </location>
</feature>
<dbReference type="GO" id="GO:0003723">
    <property type="term" value="F:RNA binding"/>
    <property type="evidence" value="ECO:0007669"/>
    <property type="project" value="UniProtKB-UniRule"/>
</dbReference>
<dbReference type="SUPFAM" id="SSF54768">
    <property type="entry name" value="dsRNA-binding domain-like"/>
    <property type="match status" value="4"/>
</dbReference>
<evidence type="ECO:0000256" key="4">
    <source>
        <dbReference type="SAM" id="MobiDB-lite"/>
    </source>
</evidence>
<dbReference type="CDD" id="cd19861">
    <property type="entry name" value="DSRM_STAU_rpt5"/>
    <property type="match status" value="1"/>
</dbReference>
<dbReference type="EMBL" id="JBICCN010000037">
    <property type="protein sequence ID" value="KAL3099867.1"/>
    <property type="molecule type" value="Genomic_DNA"/>
</dbReference>
<name>A0ABD2KAK3_HETSC</name>
<feature type="compositionally biased region" description="Pro residues" evidence="4">
    <location>
        <begin position="281"/>
        <end position="293"/>
    </location>
</feature>
<feature type="region of interest" description="Disordered" evidence="4">
    <location>
        <begin position="1063"/>
        <end position="1088"/>
    </location>
</feature>
<evidence type="ECO:0000256" key="2">
    <source>
        <dbReference type="ARBA" id="ARBA00022884"/>
    </source>
</evidence>
<dbReference type="Gene3D" id="3.30.160.20">
    <property type="match status" value="4"/>
</dbReference>
<comment type="caution">
    <text evidence="6">The sequence shown here is derived from an EMBL/GenBank/DDBJ whole genome shotgun (WGS) entry which is preliminary data.</text>
</comment>
<feature type="compositionally biased region" description="Low complexity" evidence="4">
    <location>
        <begin position="294"/>
        <end position="314"/>
    </location>
</feature>
<feature type="region of interest" description="Disordered" evidence="4">
    <location>
        <begin position="414"/>
        <end position="453"/>
    </location>
</feature>
<feature type="region of interest" description="Disordered" evidence="4">
    <location>
        <begin position="1200"/>
        <end position="1307"/>
    </location>
</feature>
<evidence type="ECO:0000256" key="1">
    <source>
        <dbReference type="ARBA" id="ARBA00022737"/>
    </source>
</evidence>
<dbReference type="InterPro" id="IPR051740">
    <property type="entry name" value="DRBM-containing_protein"/>
</dbReference>
<dbReference type="Proteomes" id="UP001620645">
    <property type="component" value="Unassembled WGS sequence"/>
</dbReference>
<dbReference type="PANTHER" id="PTHR46054">
    <property type="entry name" value="MATERNAL EFFECT PROTEIN STAUFEN"/>
    <property type="match status" value="1"/>
</dbReference>
<proteinExistence type="predicted"/>
<feature type="compositionally biased region" description="Polar residues" evidence="4">
    <location>
        <begin position="1228"/>
        <end position="1240"/>
    </location>
</feature>
<keyword evidence="2 3" id="KW-0694">RNA-binding</keyword>
<evidence type="ECO:0000313" key="6">
    <source>
        <dbReference type="EMBL" id="KAL3099867.1"/>
    </source>
</evidence>
<feature type="region of interest" description="Disordered" evidence="4">
    <location>
        <begin position="659"/>
        <end position="687"/>
    </location>
</feature>
<dbReference type="InterPro" id="IPR014720">
    <property type="entry name" value="dsRBD_dom"/>
</dbReference>
<organism evidence="6 7">
    <name type="scientific">Heterodera schachtii</name>
    <name type="common">Sugarbeet cyst nematode worm</name>
    <name type="synonym">Tylenchus schachtii</name>
    <dbReference type="NCBI Taxonomy" id="97005"/>
    <lineage>
        <taxon>Eukaryota</taxon>
        <taxon>Metazoa</taxon>
        <taxon>Ecdysozoa</taxon>
        <taxon>Nematoda</taxon>
        <taxon>Chromadorea</taxon>
        <taxon>Rhabditida</taxon>
        <taxon>Tylenchina</taxon>
        <taxon>Tylenchomorpha</taxon>
        <taxon>Tylenchoidea</taxon>
        <taxon>Heteroderidae</taxon>
        <taxon>Heteroderinae</taxon>
        <taxon>Heterodera</taxon>
    </lineage>
</organism>
<feature type="compositionally biased region" description="Low complexity" evidence="4">
    <location>
        <begin position="100"/>
        <end position="132"/>
    </location>
</feature>
<feature type="compositionally biased region" description="Low complexity" evidence="4">
    <location>
        <begin position="868"/>
        <end position="887"/>
    </location>
</feature>
<keyword evidence="1" id="KW-0677">Repeat</keyword>
<dbReference type="Pfam" id="PF00035">
    <property type="entry name" value="dsrm"/>
    <property type="match status" value="3"/>
</dbReference>
<feature type="domain" description="DRBM" evidence="5">
    <location>
        <begin position="1616"/>
        <end position="1687"/>
    </location>
</feature>
<feature type="region of interest" description="Disordered" evidence="4">
    <location>
        <begin position="868"/>
        <end position="900"/>
    </location>
</feature>
<feature type="domain" description="DRBM" evidence="5">
    <location>
        <begin position="908"/>
        <end position="976"/>
    </location>
</feature>
<dbReference type="PROSITE" id="PS50137">
    <property type="entry name" value="DS_RBD"/>
    <property type="match status" value="4"/>
</dbReference>
<feature type="compositionally biased region" description="Polar residues" evidence="4">
    <location>
        <begin position="627"/>
        <end position="643"/>
    </location>
</feature>
<accession>A0ABD2KAK3</accession>
<protein>
    <recommendedName>
        <fullName evidence="5">DRBM domain-containing protein</fullName>
    </recommendedName>
</protein>
<feature type="region of interest" description="Disordered" evidence="4">
    <location>
        <begin position="95"/>
        <end position="183"/>
    </location>
</feature>
<sequence length="1688" mass="183113">MFNSCSSPQHINQQQQNSVPMANGLGGIGFDLLNKQSQAVTAVTTAQFVASQRPPPQLNANVKQFTISSNAISSSPPPPASVGSAPIDSAIFHGQKMPCRRSSPSSSAAASRRGMSPSKCRAKSSSPSPSRQQQKHRNGSLMGRPSSGGGGGGGHRRRAVHQQGGRHGTGGGSTEPSAGGAAVPATTTTIRYNYAQRKDSAEKTPMCRLAELARANHLKHGYVLLDESGPAHCKQFVVKLVLRPGLEFDGSGPSIKKAQQSAAQAALDRWCQLPLRQPPPVPMASAPPLPLPPFGSAVPSSVMSQQQHQQQQYLHQKRHFRSGAIGGGATAVRHNSSRRDDTKNPVCLLNNVAAQLGINLHYREESFSPFNDNFSKSLQHPSFLTYLLPQALCPAAAIQSVNGSLAAPLFANLPHQQRQQQQQNTSSTFQPPPFGSPPPHASAIRPTSQRNTAQNGAAGLLSNALMLPPPPPSAFHHSLALANPLSASLFNPSLGQLQYHHHYHHHHHVLSVSPANGRHHINPFPLAQPNRQNHAYKVTVRLSKDGTEHTALGPTLTTAKQKAATLALAHLRPELEQLKLLLKEAEGTEEEKQIVPKLVSKIDGTDQQQQQRQHLLGCDAASKCHHLSSSSPTDEMDQQQQYDGLNDDDDEAVAAELVEPVPMEEAESCREERRQSANKNADLDGDDHVGDQQQKINAKFAVSTTTTTASAVDQIKQAEQSKLNQRQHKKYKSVVSQIHECALQLRMNVEFEMVAEFGEPHNRTYTVSVRLFSPPSLESHHQHHHQHDFINGMMEEQRQGQREFVADGQGLSKKTAKQAACQKLLGQVKHQLELDPIQLASSIVRPLNGAGALRRAAILLPSGGEAASSAAAQQQQQKQETTTSSSSNKRKTIIKDKKIDPNYGTGVNPISRLIQVMQARGERDPMFQVIGEHGQNRHKEFTVSVQCMGEQEQGNGPNKKLAKRAAAEAMLAKIGYVKPMPQPGKSLLKKSSIITTINNTENKYNTSADFALPSTPEKVPMPIIDMFVVPPEEPDITENDNDNASQQNNKQIINQCQTTFMEQQWHQQDQEEEEEQDGGIIAGSGGGWHHKATEELARVPPKQRQAVPKGLETFADVEQQCFSSTTIDEQQQQFVQHHLQQQQRCIHEAAQQGNSDNIDKVVLNNDNCDSDYQRLNWVNPPSLEMEEEQEADFLHGHGHVTQQLHHRHRSADDDDHCASSPSELGSAGSHSPDNDGTPSRASGDALHHHHHHRRRRVTFSDTVRACPPPGASESADSVAPLKSELCTKPRRRLRPSSKDSQRVLSEDETKRLACATALFLAWPTVEAEKCGLTLLKVNGTNPTTTPTTTSIVQTDHGANQVAAADQVLVDDDELLGAALQTVDNVGANKALLLDENGGGTIAPSTAVPTTLLNNSAIVSLALAPVCNSNRLPTGLNMTTFPSATPTTMLNSIPVVSNFNSVPIQSLASLNTNLAPPHANVIRMMLPSAAVMGNNNNNNMTAQSAHSLNNNGLNSMNCLNRMFAAMHLNVPPPSVAPPFNKSCLNLSASSSPPQITMPPPSIFSVPPPTIVPPPVPQLQPIISAASPAVVVMPSSPKPPPQFSIQQNTQCQKFKLMEAKQFLEKLASVYKFTVVYSDFPKTRNDANEEQCFSLVTLGFAKPIVCHGSGPTKQVAHNDAALNAIRKCNNT</sequence>
<evidence type="ECO:0000256" key="3">
    <source>
        <dbReference type="PROSITE-ProRule" id="PRU00266"/>
    </source>
</evidence>
<reference evidence="6 7" key="1">
    <citation type="submission" date="2024-10" db="EMBL/GenBank/DDBJ databases">
        <authorList>
            <person name="Kim D."/>
        </authorList>
    </citation>
    <scope>NUCLEOTIDE SEQUENCE [LARGE SCALE GENOMIC DNA]</scope>
    <source>
        <strain evidence="6">Taebaek</strain>
    </source>
</reference>
<dbReference type="CDD" id="cd19860">
    <property type="entry name" value="DSRM_STAU_rpt4"/>
    <property type="match status" value="1"/>
</dbReference>
<evidence type="ECO:0000259" key="5">
    <source>
        <dbReference type="PROSITE" id="PS50137"/>
    </source>
</evidence>
<feature type="compositionally biased region" description="Basic residues" evidence="4">
    <location>
        <begin position="1247"/>
        <end position="1257"/>
    </location>
</feature>
<dbReference type="InterPro" id="IPR032478">
    <property type="entry name" value="Staufen_C"/>
</dbReference>
<evidence type="ECO:0000313" key="7">
    <source>
        <dbReference type="Proteomes" id="UP001620645"/>
    </source>
</evidence>
<feature type="domain" description="DRBM" evidence="5">
    <location>
        <begin position="204"/>
        <end position="272"/>
    </location>
</feature>
<dbReference type="PANTHER" id="PTHR46054:SF3">
    <property type="entry name" value="MATERNAL EFFECT PROTEIN STAUFEN"/>
    <property type="match status" value="1"/>
</dbReference>
<feature type="domain" description="DRBM" evidence="5">
    <location>
        <begin position="733"/>
        <end position="830"/>
    </location>
</feature>
<feature type="compositionally biased region" description="Pro residues" evidence="4">
    <location>
        <begin position="430"/>
        <end position="440"/>
    </location>
</feature>
<gene>
    <name evidence="6" type="ORF">niasHS_001793</name>
</gene>
<feature type="compositionally biased region" description="Basic and acidic residues" evidence="4">
    <location>
        <begin position="1296"/>
        <end position="1307"/>
    </location>
</feature>
<dbReference type="FunFam" id="3.30.160.20:FF:000007">
    <property type="entry name" value="Double-stranded RNA-binding protein Staufen homolog 1"/>
    <property type="match status" value="1"/>
</dbReference>